<evidence type="ECO:0000256" key="1">
    <source>
        <dbReference type="ARBA" id="ARBA00003293"/>
    </source>
</evidence>
<dbReference type="OrthoDB" id="5568266at2"/>
<keyword evidence="3" id="KW-0235">DNA replication</keyword>
<proteinExistence type="inferred from homology"/>
<comment type="similarity">
    <text evidence="2">Belongs to the phage GPA family.</text>
</comment>
<evidence type="ECO:0000313" key="9">
    <source>
        <dbReference type="EMBL" id="QBK03457.1"/>
    </source>
</evidence>
<evidence type="ECO:0000259" key="8">
    <source>
        <dbReference type="Pfam" id="PF05840"/>
    </source>
</evidence>
<dbReference type="AlphaFoldDB" id="A0A4P6UHF8"/>
<evidence type="ECO:0000256" key="3">
    <source>
        <dbReference type="ARBA" id="ARBA00022705"/>
    </source>
</evidence>
<evidence type="ECO:0000256" key="7">
    <source>
        <dbReference type="SAM" id="MobiDB-lite"/>
    </source>
</evidence>
<keyword evidence="5 9" id="KW-0255">Endonuclease</keyword>
<evidence type="ECO:0000256" key="2">
    <source>
        <dbReference type="ARBA" id="ARBA00009260"/>
    </source>
</evidence>
<organism evidence="9 10">
    <name type="scientific">Hylemonella gracilis</name>
    <dbReference type="NCBI Taxonomy" id="80880"/>
    <lineage>
        <taxon>Bacteria</taxon>
        <taxon>Pseudomonadati</taxon>
        <taxon>Pseudomonadota</taxon>
        <taxon>Betaproteobacteria</taxon>
        <taxon>Burkholderiales</taxon>
        <taxon>Comamonadaceae</taxon>
        <taxon>Hylemonella</taxon>
    </lineage>
</organism>
<keyword evidence="4" id="KW-0540">Nuclease</keyword>
<name>A0A4P6UHF8_9BURK</name>
<comment type="function">
    <text evidence="1">Possible endonuclease which induces a single-strand cut and initiates DNA replication.</text>
</comment>
<feature type="region of interest" description="Disordered" evidence="7">
    <location>
        <begin position="579"/>
        <end position="609"/>
    </location>
</feature>
<feature type="domain" description="Replication gene A protein-like" evidence="8">
    <location>
        <begin position="98"/>
        <end position="384"/>
    </location>
</feature>
<dbReference type="EMBL" id="CP031395">
    <property type="protein sequence ID" value="QBK03457.1"/>
    <property type="molecule type" value="Genomic_DNA"/>
</dbReference>
<accession>A0A4P6UHF8</accession>
<protein>
    <submittedName>
        <fullName evidence="9">Replication endonuclease</fullName>
    </submittedName>
</protein>
<dbReference type="Proteomes" id="UP000292939">
    <property type="component" value="Chromosome"/>
</dbReference>
<dbReference type="Pfam" id="PF05840">
    <property type="entry name" value="Phage_GPA"/>
    <property type="match status" value="1"/>
</dbReference>
<dbReference type="GO" id="GO:0004519">
    <property type="term" value="F:endonuclease activity"/>
    <property type="evidence" value="ECO:0007669"/>
    <property type="project" value="UniProtKB-KW"/>
</dbReference>
<sequence>MSAGMPSPRGRGEDVYRLSDHDWARLRVSTLPIRWATRLLTQWENRRTRPGDGDWHELEAGRAANLELLRLTNRLKPVRIHLDASDSEICARADDMAAHCAQLAQVYHQAEPLRAAMTRHCLRQGIEAPDEDKTDHGAMARMTDPLWWRLQLRQQQGRAVEGAAITLGYVNKRRDIYVSNETLQRRQQQNKRNAETLEATKARNELGQEFTLAELAAGSTSNKRIKRAELMTRIGGFERVATSLSHAGIFLTITCPSRMHRHRTLGGRVEENSRYDGTDPSQAQAYLGTVWARIRASLKRQGISLYGFRIAEPQHDGTPHWHFLLFCETDQIEPVESTVRRYALADSPDEPGAHRHRVDCKRIDPDKGTAAGYIAKYVAKNIDGHGLSQDYAGGEYLEAEGKDTAQRVEAWATTWGIRQFQQIGGPPVTVWRELRRVDHIPEGAPEHLRQAHRAVNKTTVFEGRDTASVSWAHYCEAQGGVTIGRKYRIRISTEDRGAVGRYGEGLGAQPIGIETDAIEHYTPPHMAHMTPLPRIPRRVHWFVASVRHAWEIISRSDAERQMKKRAIGAPWTCVNNCTSETKSEGERPASKRTSAPDKLFKTCTHPARV</sequence>
<evidence type="ECO:0000256" key="5">
    <source>
        <dbReference type="ARBA" id="ARBA00022759"/>
    </source>
</evidence>
<gene>
    <name evidence="9" type="ORF">DW355_00535</name>
</gene>
<keyword evidence="6" id="KW-0378">Hydrolase</keyword>
<dbReference type="GO" id="GO:0016787">
    <property type="term" value="F:hydrolase activity"/>
    <property type="evidence" value="ECO:0007669"/>
    <property type="project" value="UniProtKB-KW"/>
</dbReference>
<dbReference type="KEGG" id="hgr:DW355_00535"/>
<evidence type="ECO:0000256" key="4">
    <source>
        <dbReference type="ARBA" id="ARBA00022722"/>
    </source>
</evidence>
<dbReference type="GO" id="GO:0006260">
    <property type="term" value="P:DNA replication"/>
    <property type="evidence" value="ECO:0007669"/>
    <property type="project" value="UniProtKB-KW"/>
</dbReference>
<dbReference type="InterPro" id="IPR008766">
    <property type="entry name" value="Replication_gene_A-like"/>
</dbReference>
<feature type="compositionally biased region" description="Basic and acidic residues" evidence="7">
    <location>
        <begin position="581"/>
        <end position="600"/>
    </location>
</feature>
<reference evidence="9 10" key="1">
    <citation type="submission" date="2018-07" db="EMBL/GenBank/DDBJ databases">
        <title>Exploring interactions and the metabolic potential of the ultra-small soil bacteria Hylemonella gracilis.</title>
        <authorList>
            <person name="Tyc O."/>
            <person name="Kulkarni P."/>
            <person name="Gawehns F."/>
            <person name="Hundscheid M."/>
            <person name="Zweers H."/>
            <person name="Garbeva P."/>
        </authorList>
    </citation>
    <scope>NUCLEOTIDE SEQUENCE [LARGE SCALE GENOMIC DNA]</scope>
    <source>
        <strain evidence="9 10">NS1</strain>
    </source>
</reference>
<evidence type="ECO:0000313" key="10">
    <source>
        <dbReference type="Proteomes" id="UP000292939"/>
    </source>
</evidence>
<evidence type="ECO:0000256" key="6">
    <source>
        <dbReference type="ARBA" id="ARBA00022801"/>
    </source>
</evidence>